<gene>
    <name evidence="3" type="ORF">J2Z77_000341</name>
</gene>
<comment type="caution">
    <text evidence="3">The sequence shown here is derived from an EMBL/GenBank/DDBJ whole genome shotgun (WGS) entry which is preliminary data.</text>
</comment>
<reference evidence="3 4" key="1">
    <citation type="submission" date="2021-03" db="EMBL/GenBank/DDBJ databases">
        <title>Genomic Encyclopedia of Type Strains, Phase IV (KMG-IV): sequencing the most valuable type-strain genomes for metagenomic binning, comparative biology and taxonomic classification.</title>
        <authorList>
            <person name="Goeker M."/>
        </authorList>
    </citation>
    <scope>NUCLEOTIDE SEQUENCE [LARGE SCALE GENOMIC DNA]</scope>
    <source>
        <strain evidence="3 4">DSM 40526</strain>
    </source>
</reference>
<feature type="region of interest" description="Disordered" evidence="1">
    <location>
        <begin position="1"/>
        <end position="24"/>
    </location>
</feature>
<dbReference type="EMBL" id="JAGGLQ010000001">
    <property type="protein sequence ID" value="MBP2034557.1"/>
    <property type="molecule type" value="Genomic_DNA"/>
</dbReference>
<keyword evidence="2" id="KW-0812">Transmembrane</keyword>
<keyword evidence="2" id="KW-1133">Transmembrane helix</keyword>
<feature type="compositionally biased region" description="Pro residues" evidence="1">
    <location>
        <begin position="8"/>
        <end position="20"/>
    </location>
</feature>
<dbReference type="Proteomes" id="UP001519310">
    <property type="component" value="Unassembled WGS sequence"/>
</dbReference>
<protein>
    <recommendedName>
        <fullName evidence="5">Neocarzinostatin family protein</fullName>
    </recommendedName>
</protein>
<feature type="transmembrane region" description="Helical" evidence="2">
    <location>
        <begin position="25"/>
        <end position="46"/>
    </location>
</feature>
<dbReference type="RefSeq" id="WP_229920130.1">
    <property type="nucleotide sequence ID" value="NZ_BMVL01000002.1"/>
</dbReference>
<sequence>MSDEQSVPPMPTEPPAPSPKQRPGWLVPVSTGIAGLVLGIGSTLLVQAAGGDDEAAKTFTLTGTVEVMGDTKAVVTTNSGLCGGTGGYNDLRGGASVTVYDKAGLIVGTGSLGSGTVKDAATAYKRTCRFAVSVPDVPRGKEFYQVEVSHRGKVNVSESDAVAGLFAASIGD</sequence>
<evidence type="ECO:0000256" key="2">
    <source>
        <dbReference type="SAM" id="Phobius"/>
    </source>
</evidence>
<evidence type="ECO:0000313" key="4">
    <source>
        <dbReference type="Proteomes" id="UP001519310"/>
    </source>
</evidence>
<organism evidence="3 4">
    <name type="scientific">Streptomyces avidinii</name>
    <dbReference type="NCBI Taxonomy" id="1895"/>
    <lineage>
        <taxon>Bacteria</taxon>
        <taxon>Bacillati</taxon>
        <taxon>Actinomycetota</taxon>
        <taxon>Actinomycetes</taxon>
        <taxon>Kitasatosporales</taxon>
        <taxon>Streptomycetaceae</taxon>
        <taxon>Streptomyces</taxon>
    </lineage>
</organism>
<name>A0ABS4KX21_STRAV</name>
<evidence type="ECO:0000256" key="1">
    <source>
        <dbReference type="SAM" id="MobiDB-lite"/>
    </source>
</evidence>
<evidence type="ECO:0008006" key="5">
    <source>
        <dbReference type="Google" id="ProtNLM"/>
    </source>
</evidence>
<accession>A0ABS4KX21</accession>
<evidence type="ECO:0000313" key="3">
    <source>
        <dbReference type="EMBL" id="MBP2034557.1"/>
    </source>
</evidence>
<keyword evidence="4" id="KW-1185">Reference proteome</keyword>
<proteinExistence type="predicted"/>
<keyword evidence="2" id="KW-0472">Membrane</keyword>